<dbReference type="GO" id="GO:0004674">
    <property type="term" value="F:protein serine/threonine kinase activity"/>
    <property type="evidence" value="ECO:0007669"/>
    <property type="project" value="UniProtKB-KW"/>
</dbReference>
<dbReference type="Pfam" id="PF00069">
    <property type="entry name" value="Pkinase"/>
    <property type="match status" value="1"/>
</dbReference>
<dbReference type="FunFam" id="1.10.510.10:FF:000571">
    <property type="entry name" value="Maternal embryonic leucine zipper kinase"/>
    <property type="match status" value="1"/>
</dbReference>
<evidence type="ECO:0000313" key="7">
    <source>
        <dbReference type="EMBL" id="OHT12398.1"/>
    </source>
</evidence>
<evidence type="ECO:0000259" key="6">
    <source>
        <dbReference type="PROSITE" id="PS50011"/>
    </source>
</evidence>
<keyword evidence="4" id="KW-0723">Serine/threonine-protein kinase</keyword>
<dbReference type="PANTHER" id="PTHR24362">
    <property type="entry name" value="SERINE/THREONINE-PROTEIN KINASE NEK"/>
    <property type="match status" value="1"/>
</dbReference>
<dbReference type="PROSITE" id="PS00107">
    <property type="entry name" value="PROTEIN_KINASE_ATP"/>
    <property type="match status" value="1"/>
</dbReference>
<keyword evidence="8" id="KW-1185">Reference proteome</keyword>
<keyword evidence="2 3" id="KW-0067">ATP-binding</keyword>
<evidence type="ECO:0000256" key="4">
    <source>
        <dbReference type="RuleBase" id="RU000304"/>
    </source>
</evidence>
<reference evidence="7" key="1">
    <citation type="submission" date="2016-10" db="EMBL/GenBank/DDBJ databases">
        <authorList>
            <person name="Benchimol M."/>
            <person name="Almeida L.G."/>
            <person name="Vasconcelos A.T."/>
            <person name="Perreira-Neves A."/>
            <person name="Rosa I.A."/>
            <person name="Tasca T."/>
            <person name="Bogo M.R."/>
            <person name="de Souza W."/>
        </authorList>
    </citation>
    <scope>NUCLEOTIDE SEQUENCE [LARGE SCALE GENOMIC DNA]</scope>
    <source>
        <strain evidence="7">K</strain>
    </source>
</reference>
<dbReference type="InterPro" id="IPR017441">
    <property type="entry name" value="Protein_kinase_ATP_BS"/>
</dbReference>
<dbReference type="SUPFAM" id="SSF56112">
    <property type="entry name" value="Protein kinase-like (PK-like)"/>
    <property type="match status" value="1"/>
</dbReference>
<organism evidence="7 8">
    <name type="scientific">Tritrichomonas foetus</name>
    <dbReference type="NCBI Taxonomy" id="1144522"/>
    <lineage>
        <taxon>Eukaryota</taxon>
        <taxon>Metamonada</taxon>
        <taxon>Parabasalia</taxon>
        <taxon>Tritrichomonadida</taxon>
        <taxon>Tritrichomonadidae</taxon>
        <taxon>Tritrichomonas</taxon>
    </lineage>
</organism>
<dbReference type="OrthoDB" id="248923at2759"/>
<proteinExistence type="inferred from homology"/>
<dbReference type="Gene3D" id="1.10.510.10">
    <property type="entry name" value="Transferase(Phosphotransferase) domain 1"/>
    <property type="match status" value="1"/>
</dbReference>
<comment type="similarity">
    <text evidence="4">Belongs to the protein kinase superfamily.</text>
</comment>
<dbReference type="InterPro" id="IPR000719">
    <property type="entry name" value="Prot_kinase_dom"/>
</dbReference>
<comment type="caution">
    <text evidence="7">The sequence shown here is derived from an EMBL/GenBank/DDBJ whole genome shotgun (WGS) entry which is preliminary data.</text>
</comment>
<gene>
    <name evidence="7" type="ORF">TRFO_17764</name>
</gene>
<dbReference type="GO" id="GO:0005524">
    <property type="term" value="F:ATP binding"/>
    <property type="evidence" value="ECO:0007669"/>
    <property type="project" value="UniProtKB-UniRule"/>
</dbReference>
<keyword evidence="7" id="KW-0808">Transferase</keyword>
<dbReference type="InterPro" id="IPR011009">
    <property type="entry name" value="Kinase-like_dom_sf"/>
</dbReference>
<accession>A0A1J4KRV6</accession>
<dbReference type="PANTHER" id="PTHR24362:SF309">
    <property type="entry name" value="PROTEIN KINASE DOMAIN-CONTAINING PROTEIN"/>
    <property type="match status" value="1"/>
</dbReference>
<feature type="domain" description="Protein kinase" evidence="6">
    <location>
        <begin position="34"/>
        <end position="287"/>
    </location>
</feature>
<evidence type="ECO:0000256" key="5">
    <source>
        <dbReference type="SAM" id="MobiDB-lite"/>
    </source>
</evidence>
<dbReference type="VEuPathDB" id="TrichDB:TRFO_17764"/>
<dbReference type="GeneID" id="94834483"/>
<evidence type="ECO:0000256" key="2">
    <source>
        <dbReference type="ARBA" id="ARBA00022840"/>
    </source>
</evidence>
<feature type="region of interest" description="Disordered" evidence="5">
    <location>
        <begin position="1"/>
        <end position="26"/>
    </location>
</feature>
<evidence type="ECO:0000256" key="3">
    <source>
        <dbReference type="PROSITE-ProRule" id="PRU10141"/>
    </source>
</evidence>
<dbReference type="InterPro" id="IPR008271">
    <property type="entry name" value="Ser/Thr_kinase_AS"/>
</dbReference>
<dbReference type="PROSITE" id="PS50011">
    <property type="entry name" value="PROTEIN_KINASE_DOM"/>
    <property type="match status" value="1"/>
</dbReference>
<keyword evidence="1 3" id="KW-0547">Nucleotide-binding</keyword>
<name>A0A1J4KRV6_9EUKA</name>
<feature type="binding site" evidence="3">
    <location>
        <position position="63"/>
    </location>
    <ligand>
        <name>ATP</name>
        <dbReference type="ChEBI" id="CHEBI:30616"/>
    </ligand>
</feature>
<dbReference type="AlphaFoldDB" id="A0A1J4KRV6"/>
<dbReference type="Proteomes" id="UP000179807">
    <property type="component" value="Unassembled WGS sequence"/>
</dbReference>
<dbReference type="SMART" id="SM00220">
    <property type="entry name" value="S_TKc"/>
    <property type="match status" value="1"/>
</dbReference>
<dbReference type="PROSITE" id="PS00108">
    <property type="entry name" value="PROTEIN_KINASE_ST"/>
    <property type="match status" value="1"/>
</dbReference>
<evidence type="ECO:0000256" key="1">
    <source>
        <dbReference type="ARBA" id="ARBA00022741"/>
    </source>
</evidence>
<dbReference type="RefSeq" id="XP_068365534.1">
    <property type="nucleotide sequence ID" value="XM_068499779.1"/>
</dbReference>
<keyword evidence="7" id="KW-0418">Kinase</keyword>
<sequence length="352" mass="40736">MQQENNPKEDQDQKKNDTHDKPDEFPMPKYIRGYVVQDEIGRGAFSTVYRVFCPKYCQTFVAKVLFIKGDHPQHYIVSFEAEIKALLLLNHPNVIRIYDFFREDNRLYLIFEDCPYGSLDDEICAHKKISPPRLYSFAKVLLEAINECHSNQIAHRDIKPANILLDKYNRPVIADFGLSEVLKSGEKLEKQAGSFAYKAPEIFKNEPYSPYKPDIWSLGVVFYEMATGTLPWKHCQTLQMLKKAIMTGDFEIPNEIDPEFGDVIKAMLDLNYRRRPSAQKLLDIPILANAESPGKKMHKLHKNNRSIKSHCLLPSPMRPQERYAKTSKNDFLKMNDSINKSQISMLSKAKKM</sequence>
<protein>
    <submittedName>
        <fullName evidence="7">CAMK family protein kinase</fullName>
    </submittedName>
</protein>
<evidence type="ECO:0000313" key="8">
    <source>
        <dbReference type="Proteomes" id="UP000179807"/>
    </source>
</evidence>
<dbReference type="EMBL" id="MLAK01000564">
    <property type="protein sequence ID" value="OHT12398.1"/>
    <property type="molecule type" value="Genomic_DNA"/>
</dbReference>